<keyword evidence="2" id="KW-1185">Reference proteome</keyword>
<name>A0A7W8QKJ8_9ACTN</name>
<protein>
    <submittedName>
        <fullName evidence="1">Uncharacterized protein (DUF1015 family)</fullName>
    </submittedName>
</protein>
<evidence type="ECO:0000313" key="2">
    <source>
        <dbReference type="Proteomes" id="UP000572635"/>
    </source>
</evidence>
<dbReference type="EMBL" id="JACHDB010000001">
    <property type="protein sequence ID" value="MBB5431914.1"/>
    <property type="molecule type" value="Genomic_DNA"/>
</dbReference>
<sequence length="428" mass="45742">MRRSTAGGTGTDALELAPLRGFRYAGPDARAFIDSGPFDLALALSPPYDQVGAEDYAQMTRVEPHNAARLTLPPSYQGAARTLRRWIDEGVLVRDRLPALYPYEQTTPDGLRQRGLIGALRLPPAGAAAVRPHEDTAEGPVRDRARLMAATRANLEPIMLLYRGAGGTASRTADAPAEAGDPPLVEAATSDGVLHRLWAVTDPAVHAAVAADLAERTALIADGHHRYAAYRRLQADHPAPGPWDHGLALLVDSDSSPPRIGAIHRVLRGLRAREAAHAAEPFARAEPLPPGPPEAAVQRLRTAAEHGPALIAADAEDRFLLHRFSPDALEAAAPDRSAEWRALPTAALERLLLPAWKTAEDTVELVHDDPAAALAAAGDPARPGTAVLLPPMRLEDVYRVTARGELTPRKSTSFGPKPRTGLVLRSLD</sequence>
<organism evidence="1 2">
    <name type="scientific">Nocardiopsis composta</name>
    <dbReference type="NCBI Taxonomy" id="157465"/>
    <lineage>
        <taxon>Bacteria</taxon>
        <taxon>Bacillati</taxon>
        <taxon>Actinomycetota</taxon>
        <taxon>Actinomycetes</taxon>
        <taxon>Streptosporangiales</taxon>
        <taxon>Nocardiopsidaceae</taxon>
        <taxon>Nocardiopsis</taxon>
    </lineage>
</organism>
<proteinExistence type="predicted"/>
<accession>A0A7W8QKJ8</accession>
<dbReference type="Pfam" id="PF06245">
    <property type="entry name" value="DUF1015"/>
    <property type="match status" value="1"/>
</dbReference>
<gene>
    <name evidence="1" type="ORF">HDA36_001998</name>
</gene>
<dbReference type="RefSeq" id="WP_184391558.1">
    <property type="nucleotide sequence ID" value="NZ_BAAAJD010000137.1"/>
</dbReference>
<dbReference type="PANTHER" id="PTHR36454:SF1">
    <property type="entry name" value="DUF1015 DOMAIN-CONTAINING PROTEIN"/>
    <property type="match status" value="1"/>
</dbReference>
<dbReference type="Proteomes" id="UP000572635">
    <property type="component" value="Unassembled WGS sequence"/>
</dbReference>
<dbReference type="AlphaFoldDB" id="A0A7W8QKJ8"/>
<evidence type="ECO:0000313" key="1">
    <source>
        <dbReference type="EMBL" id="MBB5431914.1"/>
    </source>
</evidence>
<comment type="caution">
    <text evidence="1">The sequence shown here is derived from an EMBL/GenBank/DDBJ whole genome shotgun (WGS) entry which is preliminary data.</text>
</comment>
<reference evidence="1 2" key="1">
    <citation type="submission" date="2020-08" db="EMBL/GenBank/DDBJ databases">
        <title>Sequencing the genomes of 1000 actinobacteria strains.</title>
        <authorList>
            <person name="Klenk H.-P."/>
        </authorList>
    </citation>
    <scope>NUCLEOTIDE SEQUENCE [LARGE SCALE GENOMIC DNA]</scope>
    <source>
        <strain evidence="1 2">DSM 44551</strain>
    </source>
</reference>
<dbReference type="PANTHER" id="PTHR36454">
    <property type="entry name" value="LMO2823 PROTEIN"/>
    <property type="match status" value="1"/>
</dbReference>
<dbReference type="InterPro" id="IPR008323">
    <property type="entry name" value="UCP033563"/>
</dbReference>